<accession>A0AAV0T043</accession>
<dbReference type="InterPro" id="IPR011989">
    <property type="entry name" value="ARM-like"/>
</dbReference>
<reference evidence="3" key="1">
    <citation type="submission" date="2022-12" db="EMBL/GenBank/DDBJ databases">
        <authorList>
            <person name="Webb A."/>
        </authorList>
    </citation>
    <scope>NUCLEOTIDE SEQUENCE</scope>
    <source>
        <strain evidence="3">Hp1</strain>
    </source>
</reference>
<proteinExistence type="predicted"/>
<evidence type="ECO:0000313" key="3">
    <source>
        <dbReference type="EMBL" id="CAI5711923.1"/>
    </source>
</evidence>
<feature type="domain" description="Dynein axonemal assembly factor 5 HEAT-repeat" evidence="1">
    <location>
        <begin position="349"/>
        <end position="538"/>
    </location>
</feature>
<evidence type="ECO:0000259" key="1">
    <source>
        <dbReference type="Pfam" id="PF24573"/>
    </source>
</evidence>
<name>A0AAV0T043_HYABA</name>
<dbReference type="Gene3D" id="1.25.10.10">
    <property type="entry name" value="Leucine-rich Repeat Variant"/>
    <property type="match status" value="3"/>
</dbReference>
<dbReference type="InterPro" id="IPR056497">
    <property type="entry name" value="HEAT_DAAF5"/>
</dbReference>
<dbReference type="PANTHER" id="PTHR16216:SF2">
    <property type="entry name" value="DYNEIN AXONEMAL ASSEMBLY FACTOR 5"/>
    <property type="match status" value="1"/>
</dbReference>
<dbReference type="InterPro" id="IPR052623">
    <property type="entry name" value="DAAF5"/>
</dbReference>
<feature type="domain" description="Dynein axonemal assembly factor 5 TPR repeats" evidence="2">
    <location>
        <begin position="24"/>
        <end position="319"/>
    </location>
</feature>
<evidence type="ECO:0000259" key="2">
    <source>
        <dbReference type="Pfam" id="PF25757"/>
    </source>
</evidence>
<dbReference type="InterPro" id="IPR016024">
    <property type="entry name" value="ARM-type_fold"/>
</dbReference>
<dbReference type="EMBL" id="CANTFL010000086">
    <property type="protein sequence ID" value="CAI5711923.1"/>
    <property type="molecule type" value="Genomic_DNA"/>
</dbReference>
<dbReference type="SUPFAM" id="SSF48371">
    <property type="entry name" value="ARM repeat"/>
    <property type="match status" value="1"/>
</dbReference>
<protein>
    <recommendedName>
        <fullName evidence="5">TOG domain-containing protein</fullName>
    </recommendedName>
</protein>
<keyword evidence="4" id="KW-1185">Reference proteome</keyword>
<evidence type="ECO:0000313" key="4">
    <source>
        <dbReference type="Proteomes" id="UP001162031"/>
    </source>
</evidence>
<dbReference type="InterPro" id="IPR057978">
    <property type="entry name" value="TPR_DAAF5"/>
</dbReference>
<dbReference type="Pfam" id="PF25757">
    <property type="entry name" value="TPR_DNAAF5"/>
    <property type="match status" value="1"/>
</dbReference>
<organism evidence="3 4">
    <name type="scientific">Hyaloperonospora brassicae</name>
    <name type="common">Brassica downy mildew</name>
    <name type="synonym">Peronospora brassicae</name>
    <dbReference type="NCBI Taxonomy" id="162125"/>
    <lineage>
        <taxon>Eukaryota</taxon>
        <taxon>Sar</taxon>
        <taxon>Stramenopiles</taxon>
        <taxon>Oomycota</taxon>
        <taxon>Peronosporomycetes</taxon>
        <taxon>Peronosporales</taxon>
        <taxon>Peronosporaceae</taxon>
        <taxon>Hyaloperonospora</taxon>
    </lineage>
</organism>
<dbReference type="PANTHER" id="PTHR16216">
    <property type="entry name" value="DYNEIN ASSEMBLY FACTOR 5, AXONEMAL"/>
    <property type="match status" value="1"/>
</dbReference>
<dbReference type="Proteomes" id="UP001162031">
    <property type="component" value="Unassembled WGS sequence"/>
</dbReference>
<evidence type="ECO:0008006" key="5">
    <source>
        <dbReference type="Google" id="ProtNLM"/>
    </source>
</evidence>
<dbReference type="Pfam" id="PF24573">
    <property type="entry name" value="HEAT_DAAF5"/>
    <property type="match status" value="1"/>
</dbReference>
<gene>
    <name evidence="3" type="ORF">HBR001_LOCUS744</name>
</gene>
<dbReference type="AlphaFoldDB" id="A0AAV0T043"/>
<sequence>MTLSPDDEAAYHMLCMRIQRDINCLADSDRTVRRRGVERLYRALQHEALRVSHAVLRALCVSHLLRPLRQCAERDAVEKCREQALRSLLFLCERGALEPSSATLKEVVALMDARLGKLPFPEPTEEMRLLLLQLLYAFLKHFAAVKGTPATTALRDVMTELANALSKTAVDPFPDAKKMSAECVILIAHTWKHDVRLHMGTIVRPMVVNLGHQHSRVRVCALQALAAAVPCGSEALPHLMEEILLPAVSKVVLDQSPSVRKQLVITLAAWMAQLEQIGQFEASVFPILLAGVTDDAPDVRALSVAKLNDLAVIWESRDEAGEVASDDERMDVDSEPAGSVPPFFFDTCPPIGARKFAASVKAQVLPSLLEKIGDWTVRVRERYTKVLTAYLILLEDHMNPYLDEVFAALGKTCRDDEAIVCNSVKACLAVIGFYADSRVILASLLPMAAGQRTGQDSAQHRTNGLILLGMSIEGMTKQMIEAHLELISEALCDAGLRESEVTDLQNQLAGVVASIVKAAGPMLEHKDDSCFRLFWVLSHLLASSSESSAAYETASMCMNELATSMKQPVETLYTRYMGRLIDTMTLPSDAATSWQKSNPTRLLFDSLCRRGGVACCEKLDKIVPVFLVHLEPVQDADVRLAFLALLESMLERDTTSQALRSFSAVLLQKAIIPNIACRGERIAATIRKVAVACAYTCLRQEIIDETCLAETATQLLLVLRSSIDESDAKTRELVCLALQCLFVSRPGCLGEDPVQQLCSEILKRLDDSNDIVRRAACQTFATFFKTAPKKHLQGPVLDYTLDCLFVHLDDSEPEMQEAVYNVLREAVAIDAPRLVKKAEESQRRHQNPRYCAQLLSLATAQSTSTTSAVTKG</sequence>
<comment type="caution">
    <text evidence="3">The sequence shown here is derived from an EMBL/GenBank/DDBJ whole genome shotgun (WGS) entry which is preliminary data.</text>
</comment>